<dbReference type="Proteomes" id="UP000320184">
    <property type="component" value="Unassembled WGS sequence"/>
</dbReference>
<feature type="non-terminal residue" evidence="14">
    <location>
        <position position="1"/>
    </location>
</feature>
<dbReference type="CDD" id="cd23081">
    <property type="entry name" value="cpPDZ_EcRseP-like"/>
    <property type="match status" value="1"/>
</dbReference>
<comment type="similarity">
    <text evidence="3 11">Belongs to the peptidase M50B family.</text>
</comment>
<feature type="region of interest" description="Disordered" evidence="12">
    <location>
        <begin position="415"/>
        <end position="442"/>
    </location>
</feature>
<evidence type="ECO:0000256" key="8">
    <source>
        <dbReference type="ARBA" id="ARBA00022989"/>
    </source>
</evidence>
<feature type="domain" description="PDZ" evidence="13">
    <location>
        <begin position="185"/>
        <end position="251"/>
    </location>
</feature>
<dbReference type="InterPro" id="IPR008915">
    <property type="entry name" value="Peptidase_M50"/>
</dbReference>
<evidence type="ECO:0000256" key="2">
    <source>
        <dbReference type="ARBA" id="ARBA00004141"/>
    </source>
</evidence>
<keyword evidence="10 11" id="KW-0472">Membrane</keyword>
<comment type="subcellular location">
    <subcellularLocation>
        <location evidence="2">Membrane</location>
        <topology evidence="2">Multi-pass membrane protein</topology>
    </subcellularLocation>
</comment>
<evidence type="ECO:0000256" key="12">
    <source>
        <dbReference type="SAM" id="MobiDB-lite"/>
    </source>
</evidence>
<keyword evidence="6 11" id="KW-0378">Hydrolase</keyword>
<evidence type="ECO:0000256" key="3">
    <source>
        <dbReference type="ARBA" id="ARBA00007931"/>
    </source>
</evidence>
<evidence type="ECO:0000256" key="10">
    <source>
        <dbReference type="ARBA" id="ARBA00023136"/>
    </source>
</evidence>
<evidence type="ECO:0000256" key="1">
    <source>
        <dbReference type="ARBA" id="ARBA00001947"/>
    </source>
</evidence>
<evidence type="ECO:0000256" key="4">
    <source>
        <dbReference type="ARBA" id="ARBA00022670"/>
    </source>
</evidence>
<dbReference type="EC" id="3.4.24.-" evidence="11"/>
<keyword evidence="4 14" id="KW-0645">Protease</keyword>
<evidence type="ECO:0000256" key="9">
    <source>
        <dbReference type="ARBA" id="ARBA00023049"/>
    </source>
</evidence>
<keyword evidence="7 11" id="KW-0862">Zinc</keyword>
<dbReference type="SMART" id="SM00228">
    <property type="entry name" value="PDZ"/>
    <property type="match status" value="2"/>
</dbReference>
<dbReference type="CDD" id="cd06163">
    <property type="entry name" value="S2P-M50_PDZ_RseP-like"/>
    <property type="match status" value="1"/>
</dbReference>
<dbReference type="GO" id="GO:0016020">
    <property type="term" value="C:membrane"/>
    <property type="evidence" value="ECO:0007669"/>
    <property type="project" value="UniProtKB-SubCell"/>
</dbReference>
<gene>
    <name evidence="14" type="primary">rseP</name>
    <name evidence="14" type="ORF">E6K73_03745</name>
</gene>
<name>A0A538SL97_UNCEI</name>
<keyword evidence="5 11" id="KW-0812">Transmembrane</keyword>
<evidence type="ECO:0000256" key="6">
    <source>
        <dbReference type="ARBA" id="ARBA00022801"/>
    </source>
</evidence>
<accession>A0A538SL97</accession>
<dbReference type="InterPro" id="IPR001478">
    <property type="entry name" value="PDZ"/>
</dbReference>
<dbReference type="PROSITE" id="PS50106">
    <property type="entry name" value="PDZ"/>
    <property type="match status" value="1"/>
</dbReference>
<proteinExistence type="inferred from homology"/>
<feature type="transmembrane region" description="Helical" evidence="11">
    <location>
        <begin position="64"/>
        <end position="94"/>
    </location>
</feature>
<dbReference type="NCBIfam" id="TIGR00054">
    <property type="entry name" value="RIP metalloprotease RseP"/>
    <property type="match status" value="1"/>
</dbReference>
<dbReference type="Pfam" id="PF02163">
    <property type="entry name" value="Peptidase_M50"/>
    <property type="match status" value="1"/>
</dbReference>
<keyword evidence="9 11" id="KW-0482">Metalloprotease</keyword>
<evidence type="ECO:0000256" key="7">
    <source>
        <dbReference type="ARBA" id="ARBA00022833"/>
    </source>
</evidence>
<dbReference type="Pfam" id="PF17820">
    <property type="entry name" value="PDZ_6"/>
    <property type="match status" value="2"/>
</dbReference>
<organism evidence="14 15">
    <name type="scientific">Eiseniibacteriota bacterium</name>
    <dbReference type="NCBI Taxonomy" id="2212470"/>
    <lineage>
        <taxon>Bacteria</taxon>
        <taxon>Candidatus Eiseniibacteriota</taxon>
    </lineage>
</organism>
<feature type="transmembrane region" description="Helical" evidence="11">
    <location>
        <begin position="377"/>
        <end position="400"/>
    </location>
</feature>
<dbReference type="InterPro" id="IPR004387">
    <property type="entry name" value="Pept_M50_Zn"/>
</dbReference>
<evidence type="ECO:0000259" key="13">
    <source>
        <dbReference type="PROSITE" id="PS50106"/>
    </source>
</evidence>
<feature type="transmembrane region" description="Helical" evidence="11">
    <location>
        <begin position="335"/>
        <end position="357"/>
    </location>
</feature>
<dbReference type="EMBL" id="VBOT01000043">
    <property type="protein sequence ID" value="TMQ52132.1"/>
    <property type="molecule type" value="Genomic_DNA"/>
</dbReference>
<dbReference type="SUPFAM" id="SSF50156">
    <property type="entry name" value="PDZ domain-like"/>
    <property type="match status" value="2"/>
</dbReference>
<dbReference type="GO" id="GO:0004222">
    <property type="term" value="F:metalloendopeptidase activity"/>
    <property type="evidence" value="ECO:0007669"/>
    <property type="project" value="InterPro"/>
</dbReference>
<reference evidence="14 15" key="1">
    <citation type="journal article" date="2019" name="Nat. Microbiol.">
        <title>Mediterranean grassland soil C-N compound turnover is dependent on rainfall and depth, and is mediated by genomically divergent microorganisms.</title>
        <authorList>
            <person name="Diamond S."/>
            <person name="Andeer P.F."/>
            <person name="Li Z."/>
            <person name="Crits-Christoph A."/>
            <person name="Burstein D."/>
            <person name="Anantharaman K."/>
            <person name="Lane K.R."/>
            <person name="Thomas B.C."/>
            <person name="Pan C."/>
            <person name="Northen T.R."/>
            <person name="Banfield J.F."/>
        </authorList>
    </citation>
    <scope>NUCLEOTIDE SEQUENCE [LARGE SCALE GENOMIC DNA]</scope>
    <source>
        <strain evidence="14">WS_3</strain>
    </source>
</reference>
<keyword evidence="11" id="KW-0479">Metal-binding</keyword>
<dbReference type="PANTHER" id="PTHR42837:SF2">
    <property type="entry name" value="MEMBRANE METALLOPROTEASE ARASP2, CHLOROPLASTIC-RELATED"/>
    <property type="match status" value="1"/>
</dbReference>
<protein>
    <recommendedName>
        <fullName evidence="11">Zinc metalloprotease</fullName>
        <ecNumber evidence="11">3.4.24.-</ecNumber>
    </recommendedName>
</protein>
<evidence type="ECO:0000256" key="5">
    <source>
        <dbReference type="ARBA" id="ARBA00022692"/>
    </source>
</evidence>
<evidence type="ECO:0000313" key="15">
    <source>
        <dbReference type="Proteomes" id="UP000320184"/>
    </source>
</evidence>
<comment type="caution">
    <text evidence="14">The sequence shown here is derived from an EMBL/GenBank/DDBJ whole genome shotgun (WGS) entry which is preliminary data.</text>
</comment>
<dbReference type="AlphaFoldDB" id="A0A538SL97"/>
<evidence type="ECO:0000313" key="14">
    <source>
        <dbReference type="EMBL" id="TMQ52132.1"/>
    </source>
</evidence>
<dbReference type="InterPro" id="IPR041489">
    <property type="entry name" value="PDZ_6"/>
</dbReference>
<dbReference type="GO" id="GO:0046872">
    <property type="term" value="F:metal ion binding"/>
    <property type="evidence" value="ECO:0007669"/>
    <property type="project" value="UniProtKB-KW"/>
</dbReference>
<dbReference type="InterPro" id="IPR036034">
    <property type="entry name" value="PDZ_sf"/>
</dbReference>
<dbReference type="PANTHER" id="PTHR42837">
    <property type="entry name" value="REGULATOR OF SIGMA-E PROTEASE RSEP"/>
    <property type="match status" value="1"/>
</dbReference>
<keyword evidence="8 11" id="KW-1133">Transmembrane helix</keyword>
<evidence type="ECO:0000256" key="11">
    <source>
        <dbReference type="RuleBase" id="RU362031"/>
    </source>
</evidence>
<sequence length="442" mass="48007">KWRGVKVLKFSLGFGPALFSVTRGETEYRVSWVPLGGYVQMAGDSPGPDGTMPGGENQFLSHPWYGRVLICLAGPAANLLTAFVVMVTVGLVGVSYPDYPNRLGAVPDTSVAYRAGLRPGDAITAVNSVPVKTWVQIFFTNSKQPRGKSVDVRVERGERSFVVPLAPEQREPFFSSLQRPAVPPVVGSVVTGMPAYKAGLKEGDWIVAVNGRPVTTWDELPRALRGTVDHPVRLRVKRAGREFDVVVTPINPDGRDSRNARIGIEPPYAGVFLEHHGLLESIDLGFRATVSMVGSVYGGLWLTISRPLYYREYVGGPLFIAQAASEQARRGLDAYLQFLAMINIAIMAFNLLPLPVLDGGHVLLALIEAVRRQSISARAYLTFQKVGLVVMGTLFVLILANDPLRLVQRQRALEKAPRGAAPAPTPTSHPAPRERPLAPAPP</sequence>
<dbReference type="GO" id="GO:0006508">
    <property type="term" value="P:proteolysis"/>
    <property type="evidence" value="ECO:0007669"/>
    <property type="project" value="UniProtKB-KW"/>
</dbReference>
<comment type="cofactor">
    <cofactor evidence="1 11">
        <name>Zn(2+)</name>
        <dbReference type="ChEBI" id="CHEBI:29105"/>
    </cofactor>
</comment>
<dbReference type="Gene3D" id="2.30.42.10">
    <property type="match status" value="2"/>
</dbReference>